<accession>W4H8V7</accession>
<dbReference type="GeneID" id="20801997"/>
<reference evidence="1" key="1">
    <citation type="submission" date="2013-12" db="EMBL/GenBank/DDBJ databases">
        <title>The Genome Sequence of Aphanomyces astaci APO3.</title>
        <authorList>
            <consortium name="The Broad Institute Genomics Platform"/>
            <person name="Russ C."/>
            <person name="Tyler B."/>
            <person name="van West P."/>
            <person name="Dieguez-Uribeondo J."/>
            <person name="Young S.K."/>
            <person name="Zeng Q."/>
            <person name="Gargeya S."/>
            <person name="Fitzgerald M."/>
            <person name="Abouelleil A."/>
            <person name="Alvarado L."/>
            <person name="Chapman S.B."/>
            <person name="Gainer-Dewar J."/>
            <person name="Goldberg J."/>
            <person name="Griggs A."/>
            <person name="Gujja S."/>
            <person name="Hansen M."/>
            <person name="Howarth C."/>
            <person name="Imamovic A."/>
            <person name="Ireland A."/>
            <person name="Larimer J."/>
            <person name="McCowan C."/>
            <person name="Murphy C."/>
            <person name="Pearson M."/>
            <person name="Poon T.W."/>
            <person name="Priest M."/>
            <person name="Roberts A."/>
            <person name="Saif S."/>
            <person name="Shea T."/>
            <person name="Sykes S."/>
            <person name="Wortman J."/>
            <person name="Nusbaum C."/>
            <person name="Birren B."/>
        </authorList>
    </citation>
    <scope>NUCLEOTIDE SEQUENCE [LARGE SCALE GENOMIC DNA]</scope>
    <source>
        <strain evidence="1">APO3</strain>
    </source>
</reference>
<protein>
    <submittedName>
        <fullName evidence="1">Uncharacterized protein</fullName>
    </submittedName>
</protein>
<sequence length="164" mass="18181">MVTAAGVLIVRLVRMKTSDEQGLSLYYDEKFLGCPRTTPLAKGAKRDASVPKSDVVRAKKSRGEAIMLSTLWFEWFTLVPHPWNQGNVGNRQHRSDMSCLLTSCDFSSKAGGACLKKLRELHCAGHLDTHIQRFDGLFRAGLVEDPSPLSSINQLRPLQLNASI</sequence>
<organism evidence="1">
    <name type="scientific">Aphanomyces astaci</name>
    <name type="common">Crayfish plague agent</name>
    <dbReference type="NCBI Taxonomy" id="112090"/>
    <lineage>
        <taxon>Eukaryota</taxon>
        <taxon>Sar</taxon>
        <taxon>Stramenopiles</taxon>
        <taxon>Oomycota</taxon>
        <taxon>Saprolegniomycetes</taxon>
        <taxon>Saprolegniales</taxon>
        <taxon>Verrucalvaceae</taxon>
        <taxon>Aphanomyces</taxon>
    </lineage>
</organism>
<dbReference type="VEuPathDB" id="FungiDB:H257_00001"/>
<dbReference type="OrthoDB" id="119265at2759"/>
<evidence type="ECO:0000313" key="1">
    <source>
        <dbReference type="EMBL" id="ETV88362.1"/>
    </source>
</evidence>
<dbReference type="AlphaFoldDB" id="W4H8V7"/>
<proteinExistence type="predicted"/>
<dbReference type="RefSeq" id="XP_009820762.1">
    <property type="nucleotide sequence ID" value="XM_009822460.1"/>
</dbReference>
<gene>
    <name evidence="1" type="ORF">H257_00001</name>
</gene>
<name>W4H8V7_APHAT</name>
<dbReference type="EMBL" id="KI913114">
    <property type="protein sequence ID" value="ETV88362.1"/>
    <property type="molecule type" value="Genomic_DNA"/>
</dbReference>